<feature type="transmembrane region" description="Helical" evidence="1">
    <location>
        <begin position="224"/>
        <end position="243"/>
    </location>
</feature>
<evidence type="ECO:0000313" key="5">
    <source>
        <dbReference type="Proteomes" id="UP000255297"/>
    </source>
</evidence>
<dbReference type="EMBL" id="UGPB01000001">
    <property type="protein sequence ID" value="STY31029.1"/>
    <property type="molecule type" value="Genomic_DNA"/>
</dbReference>
<evidence type="ECO:0000256" key="1">
    <source>
        <dbReference type="SAM" id="Phobius"/>
    </source>
</evidence>
<dbReference type="InterPro" id="IPR002656">
    <property type="entry name" value="Acyl_transf_3_dom"/>
</dbReference>
<dbReference type="GO" id="GO:0016747">
    <property type="term" value="F:acyltransferase activity, transferring groups other than amino-acyl groups"/>
    <property type="evidence" value="ECO:0007669"/>
    <property type="project" value="InterPro"/>
</dbReference>
<keyword evidence="1" id="KW-0472">Membrane</keyword>
<dbReference type="PANTHER" id="PTHR23028">
    <property type="entry name" value="ACETYLTRANSFERASE"/>
    <property type="match status" value="1"/>
</dbReference>
<feature type="domain" description="SGNH" evidence="3">
    <location>
        <begin position="406"/>
        <end position="646"/>
    </location>
</feature>
<feature type="domain" description="Acyltransferase 3" evidence="2">
    <location>
        <begin position="6"/>
        <end position="330"/>
    </location>
</feature>
<name>A0A378LX83_9GAMM</name>
<feature type="transmembrane region" description="Helical" evidence="1">
    <location>
        <begin position="312"/>
        <end position="333"/>
    </location>
</feature>
<dbReference type="AlphaFoldDB" id="A0A378LX83"/>
<organism evidence="4 5">
    <name type="scientific">Legionella wadsworthii</name>
    <dbReference type="NCBI Taxonomy" id="28088"/>
    <lineage>
        <taxon>Bacteria</taxon>
        <taxon>Pseudomonadati</taxon>
        <taxon>Pseudomonadota</taxon>
        <taxon>Gammaproteobacteria</taxon>
        <taxon>Legionellales</taxon>
        <taxon>Legionellaceae</taxon>
        <taxon>Legionella</taxon>
    </lineage>
</organism>
<feature type="transmembrane region" description="Helical" evidence="1">
    <location>
        <begin position="136"/>
        <end position="155"/>
    </location>
</feature>
<keyword evidence="4" id="KW-0012">Acyltransferase</keyword>
<keyword evidence="1" id="KW-0812">Transmembrane</keyword>
<evidence type="ECO:0000259" key="3">
    <source>
        <dbReference type="Pfam" id="PF19040"/>
    </source>
</evidence>
<feature type="transmembrane region" description="Helical" evidence="1">
    <location>
        <begin position="12"/>
        <end position="31"/>
    </location>
</feature>
<feature type="transmembrane region" description="Helical" evidence="1">
    <location>
        <begin position="198"/>
        <end position="217"/>
    </location>
</feature>
<keyword evidence="5" id="KW-1185">Reference proteome</keyword>
<accession>A0A378LX83</accession>
<dbReference type="GO" id="GO:0016020">
    <property type="term" value="C:membrane"/>
    <property type="evidence" value="ECO:0007669"/>
    <property type="project" value="TreeGrafter"/>
</dbReference>
<feature type="transmembrane region" description="Helical" evidence="1">
    <location>
        <begin position="167"/>
        <end position="186"/>
    </location>
</feature>
<protein>
    <submittedName>
        <fullName evidence="4">Acetyltransferase</fullName>
        <ecNumber evidence="4">2.3.1.-</ecNumber>
    </submittedName>
</protein>
<dbReference type="EC" id="2.3.1.-" evidence="4"/>
<dbReference type="Proteomes" id="UP000255297">
    <property type="component" value="Unassembled WGS sequence"/>
</dbReference>
<dbReference type="InterPro" id="IPR043968">
    <property type="entry name" value="SGNH"/>
</dbReference>
<dbReference type="Pfam" id="PF01757">
    <property type="entry name" value="Acyl_transf_3"/>
    <property type="match status" value="1"/>
</dbReference>
<proteinExistence type="predicted"/>
<sequence length="655" mass="76533">MKYRPDIDGLRAIAIILVLIYHSGFSFFPSGFIGVDVFFVISGFLITGIIHEALNEGSFSFIDFFNRRLWRLQPAFICFLLITTVITILYFLPDDLMYFSKSARKASLFLSNLFFDKTTSGYFAPNTQQIPLLHTWSLSIEWQCYLFLPCLIYCLNRFVAKKYFKPLLLFLTFITFLNSMYYAKILPAHTYYLFSSRIFEFLIGSCIALFPSPFLLLNPFRSALIGSLALISILYLAHLQFLLPGYPNLYALIVCAATGFLICIGSFSSENFLSKFLSSKPLVFIGLLSYSLYIWHWGVFSILRYEEINETLPVLVGAMGITFILAYVSWRYIENPLRKFNHIKFHYTLVFLCIVPLVFFHLNDSIIRKNRGFPQRFHQELRAVYQYLNQYNSPQRALCITDHQYEINEQCILGSKKADSKHALMIGDSFSNQYWGFADVLGQAANVSILMQTVSSCLTLPNIYLYNWWHFKNQVYQICYDLTQKYYQMIEKNHYDYVIIGELWGSYLSSSVINKPGDTRSYLLARERVEKALDDALKMIIKSGAKPVLIKSTAFMQENFHHCFFRHIKKRKPYNPHECDFTFNDNEWFNRLFDKMKEKYTQLIIIDPKKVQCQEKKCMADIHGIPIYRDVGHITDYASYQFGMIYLKKFPNPFG</sequence>
<feature type="transmembrane region" description="Helical" evidence="1">
    <location>
        <begin position="75"/>
        <end position="92"/>
    </location>
</feature>
<dbReference type="PANTHER" id="PTHR23028:SF53">
    <property type="entry name" value="ACYL_TRANSF_3 DOMAIN-CONTAINING PROTEIN"/>
    <property type="match status" value="1"/>
</dbReference>
<dbReference type="STRING" id="1122170.GCA_000701265_02939"/>
<dbReference type="OrthoDB" id="9767863at2"/>
<evidence type="ECO:0000259" key="2">
    <source>
        <dbReference type="Pfam" id="PF01757"/>
    </source>
</evidence>
<feature type="transmembrane region" description="Helical" evidence="1">
    <location>
        <begin position="281"/>
        <end position="300"/>
    </location>
</feature>
<dbReference type="GO" id="GO:0009103">
    <property type="term" value="P:lipopolysaccharide biosynthetic process"/>
    <property type="evidence" value="ECO:0007669"/>
    <property type="project" value="TreeGrafter"/>
</dbReference>
<feature type="transmembrane region" description="Helical" evidence="1">
    <location>
        <begin position="345"/>
        <end position="362"/>
    </location>
</feature>
<gene>
    <name evidence="4" type="primary">oatA_2</name>
    <name evidence="4" type="ORF">NCTC11532_02688</name>
</gene>
<feature type="transmembrane region" description="Helical" evidence="1">
    <location>
        <begin position="37"/>
        <end position="54"/>
    </location>
</feature>
<dbReference type="Pfam" id="PF19040">
    <property type="entry name" value="SGNH"/>
    <property type="match status" value="1"/>
</dbReference>
<keyword evidence="1" id="KW-1133">Transmembrane helix</keyword>
<reference evidence="4 5" key="1">
    <citation type="submission" date="2018-06" db="EMBL/GenBank/DDBJ databases">
        <authorList>
            <consortium name="Pathogen Informatics"/>
            <person name="Doyle S."/>
        </authorList>
    </citation>
    <scope>NUCLEOTIDE SEQUENCE [LARGE SCALE GENOMIC DNA]</scope>
    <source>
        <strain evidence="4 5">NCTC11532</strain>
    </source>
</reference>
<feature type="transmembrane region" description="Helical" evidence="1">
    <location>
        <begin position="249"/>
        <end position="269"/>
    </location>
</feature>
<dbReference type="InterPro" id="IPR050879">
    <property type="entry name" value="Acyltransferase_3"/>
</dbReference>
<evidence type="ECO:0000313" key="4">
    <source>
        <dbReference type="EMBL" id="STY31029.1"/>
    </source>
</evidence>
<keyword evidence="4" id="KW-0808">Transferase</keyword>
<dbReference type="RefSeq" id="WP_031563961.1">
    <property type="nucleotide sequence ID" value="NZ_CAAAIS010000009.1"/>
</dbReference>